<dbReference type="InterPro" id="IPR005952">
    <property type="entry name" value="Phosphogly_mut1"/>
</dbReference>
<feature type="active site" description="Tele-phosphohistidine intermediate" evidence="5">
    <location>
        <position position="9"/>
    </location>
</feature>
<dbReference type="GO" id="GO:0004619">
    <property type="term" value="F:phosphoglycerate mutase activity"/>
    <property type="evidence" value="ECO:0007669"/>
    <property type="project" value="UniProtKB-EC"/>
</dbReference>
<dbReference type="CDD" id="cd07067">
    <property type="entry name" value="HP_PGM_like"/>
    <property type="match status" value="1"/>
</dbReference>
<dbReference type="EMBL" id="HBIN01020724">
    <property type="protein sequence ID" value="CAE0445859.1"/>
    <property type="molecule type" value="Transcribed_RNA"/>
</dbReference>
<evidence type="ECO:0000313" key="8">
    <source>
        <dbReference type="EMBL" id="CAE0445858.1"/>
    </source>
</evidence>
<dbReference type="EC" id="5.4.2.11" evidence="2"/>
<name>A0A6S8FHL6_9STRA</name>
<dbReference type="EMBL" id="HBIN01020723">
    <property type="protein sequence ID" value="CAE0445858.1"/>
    <property type="molecule type" value="Transcribed_RNA"/>
</dbReference>
<dbReference type="Gene3D" id="3.40.50.1240">
    <property type="entry name" value="Phosphoglycerate mutase-like"/>
    <property type="match status" value="1"/>
</dbReference>
<evidence type="ECO:0000256" key="6">
    <source>
        <dbReference type="PIRSR" id="PIRSR613078-2"/>
    </source>
</evidence>
<keyword evidence="4" id="KW-0413">Isomerase</keyword>
<comment type="similarity">
    <text evidence="1">Belongs to the phosphoglycerate mutase family. BPG-dependent PGAM subfamily.</text>
</comment>
<evidence type="ECO:0000256" key="3">
    <source>
        <dbReference type="ARBA" id="ARBA00023152"/>
    </source>
</evidence>
<evidence type="ECO:0000256" key="1">
    <source>
        <dbReference type="ARBA" id="ARBA00006717"/>
    </source>
</evidence>
<dbReference type="GO" id="GO:0006096">
    <property type="term" value="P:glycolytic process"/>
    <property type="evidence" value="ECO:0007669"/>
    <property type="project" value="UniProtKB-KW"/>
</dbReference>
<dbReference type="SUPFAM" id="SSF53254">
    <property type="entry name" value="Phosphoglycerate mutase-like"/>
    <property type="match status" value="1"/>
</dbReference>
<protein>
    <recommendedName>
        <fullName evidence="2">phosphoglycerate mutase (2,3-diphosphoglycerate-dependent)</fullName>
        <ecNumber evidence="2">5.4.2.11</ecNumber>
    </recommendedName>
</protein>
<feature type="site" description="Transition state stabilizer" evidence="7">
    <location>
        <position position="193"/>
    </location>
</feature>
<dbReference type="SMART" id="SM00855">
    <property type="entry name" value="PGAM"/>
    <property type="match status" value="1"/>
</dbReference>
<dbReference type="InterPro" id="IPR013078">
    <property type="entry name" value="His_Pase_superF_clade-1"/>
</dbReference>
<feature type="active site" description="Proton donor/acceptor" evidence="5">
    <location>
        <position position="91"/>
    </location>
</feature>
<evidence type="ECO:0000256" key="5">
    <source>
        <dbReference type="PIRSR" id="PIRSR613078-1"/>
    </source>
</evidence>
<evidence type="ECO:0000256" key="2">
    <source>
        <dbReference type="ARBA" id="ARBA00012028"/>
    </source>
</evidence>
<reference evidence="8" key="1">
    <citation type="submission" date="2021-01" db="EMBL/GenBank/DDBJ databases">
        <authorList>
            <person name="Corre E."/>
            <person name="Pelletier E."/>
            <person name="Niang G."/>
            <person name="Scheremetjew M."/>
            <person name="Finn R."/>
            <person name="Kale V."/>
            <person name="Holt S."/>
            <person name="Cochrane G."/>
            <person name="Meng A."/>
            <person name="Brown T."/>
            <person name="Cohen L."/>
        </authorList>
    </citation>
    <scope>NUCLEOTIDE SEQUENCE</scope>
    <source>
        <strain evidence="8">GSBS06</strain>
    </source>
</reference>
<dbReference type="PANTHER" id="PTHR11931">
    <property type="entry name" value="PHOSPHOGLYCERATE MUTASE"/>
    <property type="match status" value="1"/>
</dbReference>
<evidence type="ECO:0000256" key="7">
    <source>
        <dbReference type="PIRSR" id="PIRSR613078-3"/>
    </source>
</evidence>
<dbReference type="Pfam" id="PF00300">
    <property type="entry name" value="His_Phos_1"/>
    <property type="match status" value="2"/>
</dbReference>
<feature type="binding site" evidence="6">
    <location>
        <position position="65"/>
    </location>
    <ligand>
        <name>substrate</name>
    </ligand>
</feature>
<dbReference type="InterPro" id="IPR029033">
    <property type="entry name" value="His_PPase_superfam"/>
</dbReference>
<sequence length="271" mass="30922">MGRLILMRHGKSMWNADPSNPLVDWKYAGAIDVPLSEKGIQQAIAAGHLTKNIDIDVVYCSMLIRAQTTALIALAAHNRNKVPLLVRDTKERDKRGLRAHTTKIFEGSHQEVIPMYCSYDLDERDFGKLAGMFEAEQKVHYDKKDLECFRTTWGIPFPNGESNADVFDRTIAFFERHIRGQLEMGKNVFICCHGFVIRVILAYIQNMTPADWQEAMKLEMRHEKCKLDVPNASPVVFDYVKSENEPRAAKFVHMGNEDFNTSETNVVTSKL</sequence>
<organism evidence="8">
    <name type="scientific">Aplanochytrium stocchinoi</name>
    <dbReference type="NCBI Taxonomy" id="215587"/>
    <lineage>
        <taxon>Eukaryota</taxon>
        <taxon>Sar</taxon>
        <taxon>Stramenopiles</taxon>
        <taxon>Bigyra</taxon>
        <taxon>Labyrinthulomycetes</taxon>
        <taxon>Thraustochytrida</taxon>
        <taxon>Thraustochytriidae</taxon>
        <taxon>Aplanochytrium</taxon>
    </lineage>
</organism>
<keyword evidence="3" id="KW-0324">Glycolysis</keyword>
<evidence type="ECO:0000313" key="9">
    <source>
        <dbReference type="EMBL" id="CAE0445859.1"/>
    </source>
</evidence>
<gene>
    <name evidence="8" type="ORF">ASTO00021_LOCUS15862</name>
    <name evidence="9" type="ORF">ASTO00021_LOCUS15863</name>
</gene>
<proteinExistence type="inferred from homology"/>
<dbReference type="AlphaFoldDB" id="A0A6S8FHL6"/>
<evidence type="ECO:0000256" key="4">
    <source>
        <dbReference type="ARBA" id="ARBA00023235"/>
    </source>
</evidence>
<feature type="binding site" evidence="6">
    <location>
        <begin position="8"/>
        <end position="15"/>
    </location>
    <ligand>
        <name>substrate</name>
    </ligand>
</feature>
<accession>A0A6S8FHL6</accession>